<organism evidence="1 2">
    <name type="scientific">Wuchereria bancrofti</name>
    <dbReference type="NCBI Taxonomy" id="6293"/>
    <lineage>
        <taxon>Eukaryota</taxon>
        <taxon>Metazoa</taxon>
        <taxon>Ecdysozoa</taxon>
        <taxon>Nematoda</taxon>
        <taxon>Chromadorea</taxon>
        <taxon>Rhabditida</taxon>
        <taxon>Spirurina</taxon>
        <taxon>Spiruromorpha</taxon>
        <taxon>Filarioidea</taxon>
        <taxon>Onchocercidae</taxon>
        <taxon>Wuchereria</taxon>
    </lineage>
</organism>
<evidence type="ECO:0000313" key="2">
    <source>
        <dbReference type="Proteomes" id="UP000004810"/>
    </source>
</evidence>
<protein>
    <submittedName>
        <fullName evidence="1">Uncharacterized protein</fullName>
    </submittedName>
</protein>
<dbReference type="EMBL" id="ADBV01022451">
    <property type="protein sequence ID" value="EJW70320.1"/>
    <property type="molecule type" value="Genomic_DNA"/>
</dbReference>
<comment type="caution">
    <text evidence="1">The sequence shown here is derived from an EMBL/GenBank/DDBJ whole genome shotgun (WGS) entry which is preliminary data.</text>
</comment>
<sequence>MRHHAWHRGLMMLEEEVEKIPAFTNNPLLLQILQPTPTNMQLITMNNLILLYSKLSEFDQYQAVWKRRAYFEETSKAIEYYNEGLDFNVKFGYFRNMIFVRTATFQFMDFENFKNVGNVFLMFAR</sequence>
<name>J9A8P5_WUCBA</name>
<dbReference type="Proteomes" id="UP000004810">
    <property type="component" value="Unassembled WGS sequence"/>
</dbReference>
<dbReference type="AlphaFoldDB" id="J9A8P5"/>
<accession>J9A8P5</accession>
<evidence type="ECO:0000313" key="1">
    <source>
        <dbReference type="EMBL" id="EJW70320.1"/>
    </source>
</evidence>
<proteinExistence type="predicted"/>
<gene>
    <name evidence="1" type="ORF">WUBG_18773</name>
</gene>
<reference evidence="2" key="1">
    <citation type="submission" date="2012-08" db="EMBL/GenBank/DDBJ databases">
        <title>The Genome Sequence of Wuchereria bancrofti.</title>
        <authorList>
            <person name="Nutman T.B."/>
            <person name="Fink D.L."/>
            <person name="Russ C."/>
            <person name="Young S."/>
            <person name="Zeng Q."/>
            <person name="Koehrsen M."/>
            <person name="Alvarado L."/>
            <person name="Berlin A."/>
            <person name="Chapman S.B."/>
            <person name="Chen Z."/>
            <person name="Freedman E."/>
            <person name="Gellesch M."/>
            <person name="Goldberg J."/>
            <person name="Griggs A."/>
            <person name="Gujja S."/>
            <person name="Heilman E.R."/>
            <person name="Heiman D."/>
            <person name="Hepburn T."/>
            <person name="Howarth C."/>
            <person name="Jen D."/>
            <person name="Larson L."/>
            <person name="Lewis B."/>
            <person name="Mehta T."/>
            <person name="Park D."/>
            <person name="Pearson M."/>
            <person name="Roberts A."/>
            <person name="Saif S."/>
            <person name="Shea T."/>
            <person name="Shenoy N."/>
            <person name="Sisk P."/>
            <person name="Stolte C."/>
            <person name="Sykes S."/>
            <person name="Walk T."/>
            <person name="White J."/>
            <person name="Yandava C."/>
            <person name="Haas B."/>
            <person name="Henn M.R."/>
            <person name="Nusbaum C."/>
            <person name="Birren B."/>
        </authorList>
    </citation>
    <scope>NUCLEOTIDE SEQUENCE [LARGE SCALE GENOMIC DNA]</scope>
    <source>
        <strain evidence="2">NA</strain>
    </source>
</reference>